<keyword evidence="1" id="KW-0732">Signal</keyword>
<dbReference type="OrthoDB" id="167398at2759"/>
<proteinExistence type="predicted"/>
<dbReference type="AlphaFoldDB" id="A0A8H4R8C0"/>
<evidence type="ECO:0000313" key="2">
    <source>
        <dbReference type="EMBL" id="KAF4624025.1"/>
    </source>
</evidence>
<name>A0A8H4R8C0_9HELO</name>
<dbReference type="Proteomes" id="UP000566819">
    <property type="component" value="Unassembled WGS sequence"/>
</dbReference>
<dbReference type="EMBL" id="JAAMPI010001796">
    <property type="protein sequence ID" value="KAF4624025.1"/>
    <property type="molecule type" value="Genomic_DNA"/>
</dbReference>
<protein>
    <submittedName>
        <fullName evidence="2">Uncharacterized protein</fullName>
    </submittedName>
</protein>
<reference evidence="2 3" key="1">
    <citation type="submission" date="2020-03" db="EMBL/GenBank/DDBJ databases">
        <title>Draft Genome Sequence of Cudoniella acicularis.</title>
        <authorList>
            <person name="Buettner E."/>
            <person name="Kellner H."/>
        </authorList>
    </citation>
    <scope>NUCLEOTIDE SEQUENCE [LARGE SCALE GENOMIC DNA]</scope>
    <source>
        <strain evidence="2 3">DSM 108380</strain>
    </source>
</reference>
<keyword evidence="3" id="KW-1185">Reference proteome</keyword>
<accession>A0A8H4R8C0</accession>
<comment type="caution">
    <text evidence="2">The sequence shown here is derived from an EMBL/GenBank/DDBJ whole genome shotgun (WGS) entry which is preliminary data.</text>
</comment>
<feature type="signal peptide" evidence="1">
    <location>
        <begin position="1"/>
        <end position="20"/>
    </location>
</feature>
<sequence length="202" mass="22407">MAKMFCAIALLLLHIFSAQCMVSTGRYGHGFIGYGINMYDPNCAYSCRAVISDSALNCSTYADMSGMTAMNATEMAAEGMTASTSAECYATDDIFLQTLAYCLYIRCDDTVSIPGRESWWYANVAGRASDQPGPKWSYQESLAKVTSPPTETLVNGDPLNTTSMIYDSDYIQNWNAQQVFEKQEIIHERYGSVLPLFLVINY</sequence>
<gene>
    <name evidence="2" type="ORF">G7Y89_g14150</name>
</gene>
<evidence type="ECO:0000313" key="3">
    <source>
        <dbReference type="Proteomes" id="UP000566819"/>
    </source>
</evidence>
<feature type="chain" id="PRO_5034881144" evidence="1">
    <location>
        <begin position="21"/>
        <end position="202"/>
    </location>
</feature>
<organism evidence="2 3">
    <name type="scientific">Cudoniella acicularis</name>
    <dbReference type="NCBI Taxonomy" id="354080"/>
    <lineage>
        <taxon>Eukaryota</taxon>
        <taxon>Fungi</taxon>
        <taxon>Dikarya</taxon>
        <taxon>Ascomycota</taxon>
        <taxon>Pezizomycotina</taxon>
        <taxon>Leotiomycetes</taxon>
        <taxon>Helotiales</taxon>
        <taxon>Tricladiaceae</taxon>
        <taxon>Cudoniella</taxon>
    </lineage>
</organism>
<evidence type="ECO:0000256" key="1">
    <source>
        <dbReference type="SAM" id="SignalP"/>
    </source>
</evidence>